<gene>
    <name evidence="12" type="primary">BBOX1_4</name>
    <name evidence="12" type="ORF">OS493_007528</name>
</gene>
<dbReference type="FunFam" id="3.30.2020.30:FF:000002">
    <property type="entry name" value="Putative gamma-butyrobetaine dioxygenase"/>
    <property type="match status" value="1"/>
</dbReference>
<feature type="domain" description="TauD/TfdA-like" evidence="10">
    <location>
        <begin position="166"/>
        <end position="409"/>
    </location>
</feature>
<dbReference type="GO" id="GO:0008336">
    <property type="term" value="F:gamma-butyrobetaine dioxygenase activity"/>
    <property type="evidence" value="ECO:0007669"/>
    <property type="project" value="UniProtKB-EC"/>
</dbReference>
<evidence type="ECO:0000256" key="8">
    <source>
        <dbReference type="ARBA" id="ARBA00023002"/>
    </source>
</evidence>
<sequence>MLSQLKHVCKFRFVSQRLPNISSKLFKVNYAATAQSTNKLTVQSIQKTDISRMLHVTWNNDTINRYPFVYLRDNCQCSECFHESSLQRSFDTVGHLKMDIQPERVDVLQNGEEISVTWPDKHVSVFNSEWLHAIHLMEEQDISKGTSTLNKDGVIFWNAEQLQGKIPRHDFHELMEDDFKLYEWLHSLRSVGIALVKNTPPQADEGYKLCERVGYAKTMHYGHHFDIHAKFDANNLAFTSDVLPLHSDLPYFDYVPGATLLHCIEQASSEGGANQFSDGFYVAQQLKENDPEKFKLLSTTQIPFFDIGKDVFGEFHKKFSHPTIELDEDGHITRLCLNDSLRDSATWFSPEKTIEVYEAYLTIGRMLRDPANQIEHKMIPGDAVIFNNNRVLHGRSPFKITQASKRFLQGFFMDWDVIYSRMRVLAKRFDIPFGL</sequence>
<evidence type="ECO:0000256" key="3">
    <source>
        <dbReference type="ARBA" id="ARBA00005022"/>
    </source>
</evidence>
<dbReference type="InterPro" id="IPR042098">
    <property type="entry name" value="TauD-like_sf"/>
</dbReference>
<dbReference type="EC" id="1.14.11.1" evidence="12"/>
<evidence type="ECO:0000256" key="4">
    <source>
        <dbReference type="ARBA" id="ARBA00008654"/>
    </source>
</evidence>
<keyword evidence="7 12" id="KW-0223">Dioxygenase</keyword>
<keyword evidence="9" id="KW-0408">Iron</keyword>
<dbReference type="InterPro" id="IPR038492">
    <property type="entry name" value="GBBH-like_N_sf"/>
</dbReference>
<accession>A0A9W9Z3K3</accession>
<organism evidence="12 13">
    <name type="scientific">Desmophyllum pertusum</name>
    <dbReference type="NCBI Taxonomy" id="174260"/>
    <lineage>
        <taxon>Eukaryota</taxon>
        <taxon>Metazoa</taxon>
        <taxon>Cnidaria</taxon>
        <taxon>Anthozoa</taxon>
        <taxon>Hexacorallia</taxon>
        <taxon>Scleractinia</taxon>
        <taxon>Caryophylliina</taxon>
        <taxon>Caryophylliidae</taxon>
        <taxon>Desmophyllum</taxon>
    </lineage>
</organism>
<dbReference type="GO" id="GO:0046872">
    <property type="term" value="F:metal ion binding"/>
    <property type="evidence" value="ECO:0007669"/>
    <property type="project" value="UniProtKB-KW"/>
</dbReference>
<dbReference type="Gene3D" id="3.30.2020.30">
    <property type="match status" value="1"/>
</dbReference>
<comment type="cofactor">
    <cofactor evidence="2">
        <name>L-ascorbate</name>
        <dbReference type="ChEBI" id="CHEBI:38290"/>
    </cofactor>
</comment>
<reference evidence="12" key="1">
    <citation type="submission" date="2023-01" db="EMBL/GenBank/DDBJ databases">
        <title>Genome assembly of the deep-sea coral Lophelia pertusa.</title>
        <authorList>
            <person name="Herrera S."/>
            <person name="Cordes E."/>
        </authorList>
    </citation>
    <scope>NUCLEOTIDE SEQUENCE</scope>
    <source>
        <strain evidence="12">USNM1676648</strain>
        <tissue evidence="12">Polyp</tissue>
    </source>
</reference>
<keyword evidence="5" id="KW-0479">Metal-binding</keyword>
<dbReference type="InterPro" id="IPR003819">
    <property type="entry name" value="TauD/TfdA-like"/>
</dbReference>
<dbReference type="InterPro" id="IPR050411">
    <property type="entry name" value="AlphaKG_dependent_hydroxylases"/>
</dbReference>
<keyword evidence="6" id="KW-0124">Carnitine biosynthesis</keyword>
<evidence type="ECO:0000313" key="12">
    <source>
        <dbReference type="EMBL" id="KAJ7374422.1"/>
    </source>
</evidence>
<comment type="cofactor">
    <cofactor evidence="1">
        <name>Fe(2+)</name>
        <dbReference type="ChEBI" id="CHEBI:29033"/>
    </cofactor>
</comment>
<evidence type="ECO:0000256" key="9">
    <source>
        <dbReference type="ARBA" id="ARBA00023004"/>
    </source>
</evidence>
<dbReference type="EMBL" id="MU826828">
    <property type="protein sequence ID" value="KAJ7374422.1"/>
    <property type="molecule type" value="Genomic_DNA"/>
</dbReference>
<proteinExistence type="inferred from homology"/>
<dbReference type="CDD" id="cd00250">
    <property type="entry name" value="CAS_like"/>
    <property type="match status" value="1"/>
</dbReference>
<feature type="domain" description="Gamma-butyrobetaine hydroxylase-like N-terminal" evidence="11">
    <location>
        <begin position="50"/>
        <end position="132"/>
    </location>
</feature>
<dbReference type="Proteomes" id="UP001163046">
    <property type="component" value="Unassembled WGS sequence"/>
</dbReference>
<dbReference type="FunFam" id="3.60.130.10:FF:000001">
    <property type="entry name" value="Trimethyllysine dioxygenase, mitochondrial"/>
    <property type="match status" value="1"/>
</dbReference>
<dbReference type="InterPro" id="IPR010376">
    <property type="entry name" value="GBBH-like_N"/>
</dbReference>
<comment type="similarity">
    <text evidence="4">Belongs to the gamma-BBH/TMLD family.</text>
</comment>
<dbReference type="GO" id="GO:0005739">
    <property type="term" value="C:mitochondrion"/>
    <property type="evidence" value="ECO:0007669"/>
    <property type="project" value="TreeGrafter"/>
</dbReference>
<keyword evidence="8 12" id="KW-0560">Oxidoreductase</keyword>
<evidence type="ECO:0000256" key="6">
    <source>
        <dbReference type="ARBA" id="ARBA00022873"/>
    </source>
</evidence>
<comment type="pathway">
    <text evidence="3">Amine and polyamine biosynthesis; carnitine biosynthesis.</text>
</comment>
<dbReference type="SUPFAM" id="SSF51197">
    <property type="entry name" value="Clavaminate synthase-like"/>
    <property type="match status" value="1"/>
</dbReference>
<dbReference type="Gene3D" id="3.60.130.10">
    <property type="entry name" value="Clavaminate synthase-like"/>
    <property type="match status" value="1"/>
</dbReference>
<evidence type="ECO:0000256" key="7">
    <source>
        <dbReference type="ARBA" id="ARBA00022964"/>
    </source>
</evidence>
<evidence type="ECO:0000256" key="1">
    <source>
        <dbReference type="ARBA" id="ARBA00001954"/>
    </source>
</evidence>
<dbReference type="Pfam" id="PF02668">
    <property type="entry name" value="TauD"/>
    <property type="match status" value="1"/>
</dbReference>
<evidence type="ECO:0000256" key="2">
    <source>
        <dbReference type="ARBA" id="ARBA00001961"/>
    </source>
</evidence>
<evidence type="ECO:0000256" key="5">
    <source>
        <dbReference type="ARBA" id="ARBA00022723"/>
    </source>
</evidence>
<evidence type="ECO:0000259" key="11">
    <source>
        <dbReference type="Pfam" id="PF06155"/>
    </source>
</evidence>
<dbReference type="Pfam" id="PF06155">
    <property type="entry name" value="GBBH-like_N"/>
    <property type="match status" value="1"/>
</dbReference>
<dbReference type="GO" id="GO:0045329">
    <property type="term" value="P:carnitine biosynthetic process"/>
    <property type="evidence" value="ECO:0007669"/>
    <property type="project" value="UniProtKB-KW"/>
</dbReference>
<dbReference type="OrthoDB" id="406634at2759"/>
<keyword evidence="13" id="KW-1185">Reference proteome</keyword>
<dbReference type="PANTHER" id="PTHR10696">
    <property type="entry name" value="GAMMA-BUTYROBETAINE HYDROXYLASE-RELATED"/>
    <property type="match status" value="1"/>
</dbReference>
<evidence type="ECO:0000259" key="10">
    <source>
        <dbReference type="Pfam" id="PF02668"/>
    </source>
</evidence>
<protein>
    <submittedName>
        <fullName evidence="12">Gamma-butyrobetaine dioxygenase</fullName>
        <ecNumber evidence="12">1.14.11.1</ecNumber>
    </submittedName>
</protein>
<dbReference type="PANTHER" id="PTHR10696:SF33">
    <property type="entry name" value="GAMMA-BUTYROBETAINE DIOXYGENASE"/>
    <property type="match status" value="1"/>
</dbReference>
<name>A0A9W9Z3K3_9CNID</name>
<dbReference type="AlphaFoldDB" id="A0A9W9Z3K3"/>
<evidence type="ECO:0000313" key="13">
    <source>
        <dbReference type="Proteomes" id="UP001163046"/>
    </source>
</evidence>
<comment type="caution">
    <text evidence="12">The sequence shown here is derived from an EMBL/GenBank/DDBJ whole genome shotgun (WGS) entry which is preliminary data.</text>
</comment>